<comment type="caution">
    <text evidence="1">The sequence shown here is derived from an EMBL/GenBank/DDBJ whole genome shotgun (WGS) entry which is preliminary data.</text>
</comment>
<organism evidence="1 2">
    <name type="scientific">Fusarium piperis</name>
    <dbReference type="NCBI Taxonomy" id="1435070"/>
    <lineage>
        <taxon>Eukaryota</taxon>
        <taxon>Fungi</taxon>
        <taxon>Dikarya</taxon>
        <taxon>Ascomycota</taxon>
        <taxon>Pezizomycotina</taxon>
        <taxon>Sordariomycetes</taxon>
        <taxon>Hypocreomycetidae</taxon>
        <taxon>Hypocreales</taxon>
        <taxon>Nectriaceae</taxon>
        <taxon>Fusarium</taxon>
        <taxon>Fusarium solani species complex</taxon>
    </lineage>
</organism>
<accession>A0A9W8TCQ9</accession>
<dbReference type="Proteomes" id="UP001140502">
    <property type="component" value="Unassembled WGS sequence"/>
</dbReference>
<proteinExistence type="predicted"/>
<gene>
    <name evidence="1" type="ORF">N0V84_011139</name>
</gene>
<evidence type="ECO:0000313" key="1">
    <source>
        <dbReference type="EMBL" id="KAJ4310116.1"/>
    </source>
</evidence>
<keyword evidence="2" id="KW-1185">Reference proteome</keyword>
<sequence length="69" mass="7869">MNHCLCAMSTRAIKTRETPEEKLEGFRALDNRPERYESVSDTEPVELEGSYLGSALHNLGKWSSRDRAK</sequence>
<dbReference type="EMBL" id="JAPEUR010000395">
    <property type="protein sequence ID" value="KAJ4310116.1"/>
    <property type="molecule type" value="Genomic_DNA"/>
</dbReference>
<dbReference type="AlphaFoldDB" id="A0A9W8TCQ9"/>
<reference evidence="1" key="1">
    <citation type="submission" date="2022-10" db="EMBL/GenBank/DDBJ databases">
        <title>Tapping the CABI collections for fungal endophytes: first genome assemblies for Collariella, Neodidymelliopsis, Ascochyta clinopodiicola, Didymella pomorum, Didymosphaeria variabile, Neocosmospora piperis and Neocucurbitaria cava.</title>
        <authorList>
            <person name="Hill R."/>
        </authorList>
    </citation>
    <scope>NUCLEOTIDE SEQUENCE</scope>
    <source>
        <strain evidence="1">IMI 366586</strain>
    </source>
</reference>
<protein>
    <submittedName>
        <fullName evidence="1">Uncharacterized protein</fullName>
    </submittedName>
</protein>
<name>A0A9W8TCQ9_9HYPO</name>
<evidence type="ECO:0000313" key="2">
    <source>
        <dbReference type="Proteomes" id="UP001140502"/>
    </source>
</evidence>